<reference evidence="3 4" key="1">
    <citation type="submission" date="2014-06" db="EMBL/GenBank/DDBJ databases">
        <title>Draft genome sequence of Idiomarina sp. MCCC 1A10513.</title>
        <authorList>
            <person name="Du J."/>
            <person name="Lai Q."/>
            <person name="Shao Z."/>
        </authorList>
    </citation>
    <scope>NUCLEOTIDE SEQUENCE [LARGE SCALE GENOMIC DNA]</scope>
    <source>
        <strain evidence="3 4">MCCC 1A10513</strain>
    </source>
</reference>
<dbReference type="GO" id="GO:1901135">
    <property type="term" value="P:carbohydrate derivative metabolic process"/>
    <property type="evidence" value="ECO:0007669"/>
    <property type="project" value="UniProtKB-ARBA"/>
</dbReference>
<evidence type="ECO:0000259" key="2">
    <source>
        <dbReference type="Pfam" id="PF00534"/>
    </source>
</evidence>
<evidence type="ECO:0000313" key="3">
    <source>
        <dbReference type="EMBL" id="KFZ29210.1"/>
    </source>
</evidence>
<feature type="transmembrane region" description="Helical" evidence="1">
    <location>
        <begin position="92"/>
        <end position="114"/>
    </location>
</feature>
<protein>
    <recommendedName>
        <fullName evidence="2">Glycosyl transferase family 1 domain-containing protein</fullName>
    </recommendedName>
</protein>
<accession>A0A094INE3</accession>
<dbReference type="AlphaFoldDB" id="A0A094INE3"/>
<dbReference type="STRING" id="1517416.IDAT_05935"/>
<dbReference type="Proteomes" id="UP000053718">
    <property type="component" value="Unassembled WGS sequence"/>
</dbReference>
<dbReference type="PANTHER" id="PTHR12526">
    <property type="entry name" value="GLYCOSYLTRANSFERASE"/>
    <property type="match status" value="1"/>
</dbReference>
<organism evidence="3 4">
    <name type="scientific">Pseudidiomarina atlantica</name>
    <dbReference type="NCBI Taxonomy" id="1517416"/>
    <lineage>
        <taxon>Bacteria</taxon>
        <taxon>Pseudomonadati</taxon>
        <taxon>Pseudomonadota</taxon>
        <taxon>Gammaproteobacteria</taxon>
        <taxon>Alteromonadales</taxon>
        <taxon>Idiomarinaceae</taxon>
        <taxon>Pseudidiomarina</taxon>
    </lineage>
</organism>
<gene>
    <name evidence="3" type="ORF">IDAT_05935</name>
</gene>
<evidence type="ECO:0000313" key="4">
    <source>
        <dbReference type="Proteomes" id="UP000053718"/>
    </source>
</evidence>
<name>A0A094INE3_9GAMM</name>
<dbReference type="Pfam" id="PF00534">
    <property type="entry name" value="Glycos_transf_1"/>
    <property type="match status" value="1"/>
</dbReference>
<keyword evidence="1" id="KW-0812">Transmembrane</keyword>
<sequence length="363" mass="41640">MNGVTVKKKKLLIIYNKIWSYRLCIFNALSDEYELTVAVNDVNSLDREYGFNVIYLPTRKIGPFEWHTDNLSNFVKKFDCVIGLYDIRWLRLMLTSLISSTPFLFWGIGVTASYENKFDSKSRWDSVRIFFAKRSAGVLLYSDYPVRKHLNLGMSASKIWVCHNTTDVGQIMPALGVSRNSILFVGSLYRQKGILELLHSYYQASKRCEDLPVFEIVGDGDEFSKVKCFVEEKELGHKVILHGAIYDRSQLAHLFNRALVCISPNQAGLSVLSSMGMGVPFATQTDAFTGGEIFNIKHLENGIYIDKVSCSIEEFFMWIQKHRSELLQMGRNAQEFYWKYRQPMMTVETIKEAVKRATARGDS</sequence>
<dbReference type="SUPFAM" id="SSF53756">
    <property type="entry name" value="UDP-Glycosyltransferase/glycogen phosphorylase"/>
    <property type="match status" value="1"/>
</dbReference>
<dbReference type="eggNOG" id="COG0438">
    <property type="taxonomic scope" value="Bacteria"/>
</dbReference>
<evidence type="ECO:0000256" key="1">
    <source>
        <dbReference type="SAM" id="Phobius"/>
    </source>
</evidence>
<dbReference type="Gene3D" id="3.40.50.2000">
    <property type="entry name" value="Glycogen Phosphorylase B"/>
    <property type="match status" value="2"/>
</dbReference>
<dbReference type="EMBL" id="JPIN01000005">
    <property type="protein sequence ID" value="KFZ29210.1"/>
    <property type="molecule type" value="Genomic_DNA"/>
</dbReference>
<keyword evidence="1" id="KW-0472">Membrane</keyword>
<feature type="domain" description="Glycosyl transferase family 1" evidence="2">
    <location>
        <begin position="179"/>
        <end position="333"/>
    </location>
</feature>
<dbReference type="InterPro" id="IPR001296">
    <property type="entry name" value="Glyco_trans_1"/>
</dbReference>
<proteinExistence type="predicted"/>
<keyword evidence="1" id="KW-1133">Transmembrane helix</keyword>
<dbReference type="GO" id="GO:0016757">
    <property type="term" value="F:glycosyltransferase activity"/>
    <property type="evidence" value="ECO:0007669"/>
    <property type="project" value="InterPro"/>
</dbReference>
<comment type="caution">
    <text evidence="3">The sequence shown here is derived from an EMBL/GenBank/DDBJ whole genome shotgun (WGS) entry which is preliminary data.</text>
</comment>
<keyword evidence="4" id="KW-1185">Reference proteome</keyword>
<dbReference type="PANTHER" id="PTHR12526:SF630">
    <property type="entry name" value="GLYCOSYLTRANSFERASE"/>
    <property type="match status" value="1"/>
</dbReference>